<evidence type="ECO:0000313" key="1">
    <source>
        <dbReference type="EMBL" id="KDN22784.1"/>
    </source>
</evidence>
<dbReference type="SUPFAM" id="SSF54637">
    <property type="entry name" value="Thioesterase/thiol ester dehydrase-isomerase"/>
    <property type="match status" value="1"/>
</dbReference>
<sequence length="139" mass="15277">MTYVSLIRPRWTDMDVYGHINHAKMVTLLEEARIPLLFEGAVNAGLEQLPKGIVVVRLEVAYKAPIVVSGQQLRVDIDLTELRAASFTLAYRVRGGPSADDPVAVTAETVLAPYDTVALRPRRLSPAESEFLKQGFADA</sequence>
<dbReference type="PANTHER" id="PTHR31793">
    <property type="entry name" value="4-HYDROXYBENZOYL-COA THIOESTERASE FAMILY MEMBER"/>
    <property type="match status" value="1"/>
</dbReference>
<dbReference type="GO" id="GO:0047617">
    <property type="term" value="F:fatty acyl-CoA hydrolase activity"/>
    <property type="evidence" value="ECO:0007669"/>
    <property type="project" value="TreeGrafter"/>
</dbReference>
<proteinExistence type="predicted"/>
<dbReference type="OrthoDB" id="9799036at2"/>
<gene>
    <name evidence="1" type="ORF">DV20_07040</name>
</gene>
<dbReference type="EMBL" id="JMQI01000014">
    <property type="protein sequence ID" value="KDN22784.1"/>
    <property type="molecule type" value="Genomic_DNA"/>
</dbReference>
<dbReference type="Proteomes" id="UP000027345">
    <property type="component" value="Unassembled WGS sequence"/>
</dbReference>
<name>A0A066UF59_9PSEU</name>
<reference evidence="1 2" key="1">
    <citation type="submission" date="2014-05" db="EMBL/GenBank/DDBJ databases">
        <title>Draft genome sequence of Amycolatopsis rifamycinica DSM 46095.</title>
        <authorList>
            <person name="Lal R."/>
            <person name="Saxena A."/>
            <person name="Kumari R."/>
            <person name="Mukherjee U."/>
            <person name="Singh P."/>
            <person name="Sangwan N."/>
            <person name="Mahato N.K."/>
        </authorList>
    </citation>
    <scope>NUCLEOTIDE SEQUENCE [LARGE SCALE GENOMIC DNA]</scope>
    <source>
        <strain evidence="1 2">DSM 46095</strain>
    </source>
</reference>
<keyword evidence="2" id="KW-1185">Reference proteome</keyword>
<accession>A0A066UF59</accession>
<dbReference type="InterPro" id="IPR050563">
    <property type="entry name" value="4-hydroxybenzoyl-CoA_TE"/>
</dbReference>
<dbReference type="eggNOG" id="COG0824">
    <property type="taxonomic scope" value="Bacteria"/>
</dbReference>
<dbReference type="STRING" id="287986.DV20_07040"/>
<dbReference type="Gene3D" id="3.10.129.10">
    <property type="entry name" value="Hotdog Thioesterase"/>
    <property type="match status" value="1"/>
</dbReference>
<dbReference type="Pfam" id="PF13279">
    <property type="entry name" value="4HBT_2"/>
    <property type="match status" value="1"/>
</dbReference>
<dbReference type="AlphaFoldDB" id="A0A066UF59"/>
<comment type="caution">
    <text evidence="1">The sequence shown here is derived from an EMBL/GenBank/DDBJ whole genome shotgun (WGS) entry which is preliminary data.</text>
</comment>
<evidence type="ECO:0000313" key="2">
    <source>
        <dbReference type="Proteomes" id="UP000027345"/>
    </source>
</evidence>
<protein>
    <submittedName>
        <fullName evidence="1">Thioesterase</fullName>
    </submittedName>
</protein>
<dbReference type="RefSeq" id="WP_043777437.1">
    <property type="nucleotide sequence ID" value="NZ_JMQI01000014.1"/>
</dbReference>
<organism evidence="1 2">
    <name type="scientific">Amycolatopsis rifamycinica</name>
    <dbReference type="NCBI Taxonomy" id="287986"/>
    <lineage>
        <taxon>Bacteria</taxon>
        <taxon>Bacillati</taxon>
        <taxon>Actinomycetota</taxon>
        <taxon>Actinomycetes</taxon>
        <taxon>Pseudonocardiales</taxon>
        <taxon>Pseudonocardiaceae</taxon>
        <taxon>Amycolatopsis</taxon>
    </lineage>
</organism>
<dbReference type="InterPro" id="IPR029069">
    <property type="entry name" value="HotDog_dom_sf"/>
</dbReference>
<dbReference type="CDD" id="cd00586">
    <property type="entry name" value="4HBT"/>
    <property type="match status" value="1"/>
</dbReference>
<dbReference type="PANTHER" id="PTHR31793:SF24">
    <property type="entry name" value="LONG-CHAIN ACYL-COA THIOESTERASE FADM"/>
    <property type="match status" value="1"/>
</dbReference>